<dbReference type="STRING" id="926559.JoomaDRAFT_1281"/>
<evidence type="ECO:0000313" key="2">
    <source>
        <dbReference type="EMBL" id="EIJ38297.1"/>
    </source>
</evidence>
<sequence>MKVRNILFTCFVVLLASCSSVKNKPTADTKLKFLDEYIFPAKVILDDTEIGGLSGIDNFKDDYLIVCDDSKNPRIYTAKIKIENDKIDTVIFTNTTFFSYEDPFMENTFLDLESILYNPETQHILLSSEGSIKNQRDPSIFNVSTTGAFVNSYEIPSYFYAESPYKPRHNGLFEGLARNYDNTGFWMGTELPLETDGPEPTTKEAYSPVRITYYDWNSETPKFQFIYPLDKIEKAPKGDFAVNGLSDLFTIGNKKFLMLERSYSSGWGKKANGLKIYEVDASNSENTLETQHLSESKIKPVSKKLAFNLESIRKGLQKNTIDNIEGICYGPTLANGNKTLILISDNNFNTMSPQINQFLLFEIVKQ</sequence>
<reference evidence="2 3" key="1">
    <citation type="submission" date="2012-02" db="EMBL/GenBank/DDBJ databases">
        <title>Improved High-Quality Draft genome of Joostella marina DSM 19592.</title>
        <authorList>
            <consortium name="US DOE Joint Genome Institute (JGI-PGF)"/>
            <person name="Lucas S."/>
            <person name="Copeland A."/>
            <person name="Lapidus A."/>
            <person name="Bruce D."/>
            <person name="Goodwin L."/>
            <person name="Pitluck S."/>
            <person name="Peters L."/>
            <person name="Chertkov O."/>
            <person name="Ovchinnikova G."/>
            <person name="Kyrpides N."/>
            <person name="Mavromatis K."/>
            <person name="Detter J.C."/>
            <person name="Han C."/>
            <person name="Land M."/>
            <person name="Hauser L."/>
            <person name="Markowitz V."/>
            <person name="Cheng J.-F."/>
            <person name="Hugenholtz P."/>
            <person name="Woyke T."/>
            <person name="Wu D."/>
            <person name="Tindall B."/>
            <person name="Brambilla E."/>
            <person name="Klenk H.-P."/>
            <person name="Eisen J.A."/>
        </authorList>
    </citation>
    <scope>NUCLEOTIDE SEQUENCE [LARGE SCALE GENOMIC DNA]</scope>
    <source>
        <strain evidence="2 3">DSM 19592</strain>
    </source>
</reference>
<dbReference type="InterPro" id="IPR027372">
    <property type="entry name" value="Phytase-like_dom"/>
</dbReference>
<keyword evidence="3" id="KW-1185">Reference proteome</keyword>
<name>I3C3V4_9FLAO</name>
<dbReference type="PANTHER" id="PTHR37957:SF1">
    <property type="entry name" value="PHYTASE-LIKE DOMAIN-CONTAINING PROTEIN"/>
    <property type="match status" value="1"/>
</dbReference>
<dbReference type="eggNOG" id="COG4222">
    <property type="taxonomic scope" value="Bacteria"/>
</dbReference>
<dbReference type="PANTHER" id="PTHR37957">
    <property type="entry name" value="BLR7070 PROTEIN"/>
    <property type="match status" value="1"/>
</dbReference>
<dbReference type="Proteomes" id="UP000004690">
    <property type="component" value="Unassembled WGS sequence"/>
</dbReference>
<dbReference type="HOGENOM" id="CLU_047242_1_0_10"/>
<protein>
    <recommendedName>
        <fullName evidence="1">Phytase-like domain-containing protein</fullName>
    </recommendedName>
</protein>
<proteinExistence type="predicted"/>
<accession>I3C3V4</accession>
<dbReference type="AlphaFoldDB" id="I3C3V4"/>
<organism evidence="2 3">
    <name type="scientific">Galbibacter orientalis DSM 19592</name>
    <dbReference type="NCBI Taxonomy" id="926559"/>
    <lineage>
        <taxon>Bacteria</taxon>
        <taxon>Pseudomonadati</taxon>
        <taxon>Bacteroidota</taxon>
        <taxon>Flavobacteriia</taxon>
        <taxon>Flavobacteriales</taxon>
        <taxon>Flavobacteriaceae</taxon>
        <taxon>Galbibacter</taxon>
    </lineage>
</organism>
<dbReference type="EMBL" id="JH651379">
    <property type="protein sequence ID" value="EIJ38297.1"/>
    <property type="molecule type" value="Genomic_DNA"/>
</dbReference>
<evidence type="ECO:0000259" key="1">
    <source>
        <dbReference type="Pfam" id="PF13449"/>
    </source>
</evidence>
<evidence type="ECO:0000313" key="3">
    <source>
        <dbReference type="Proteomes" id="UP000004690"/>
    </source>
</evidence>
<dbReference type="PROSITE" id="PS51257">
    <property type="entry name" value="PROKAR_LIPOPROTEIN"/>
    <property type="match status" value="1"/>
</dbReference>
<gene>
    <name evidence="2" type="ORF">JoomaDRAFT_1281</name>
</gene>
<dbReference type="OrthoDB" id="9798539at2"/>
<feature type="domain" description="Phytase-like" evidence="1">
    <location>
        <begin position="48"/>
        <end position="348"/>
    </location>
</feature>
<dbReference type="RefSeq" id="WP_008611463.1">
    <property type="nucleotide sequence ID" value="NZ_JH651379.1"/>
</dbReference>
<dbReference type="Pfam" id="PF13449">
    <property type="entry name" value="Phytase-like"/>
    <property type="match status" value="1"/>
</dbReference>